<sequence>MTGFPGPHPMHGDTVYLTIGDTSVVITGRIRSQGVLRDGRGFVELTLPDADPQQRRDLERATSYRYELYREDALLYSSPRLALSETRRAGDGALVVAGCPG</sequence>
<proteinExistence type="predicted"/>
<dbReference type="RefSeq" id="WP_048587060.1">
    <property type="nucleotide sequence ID" value="NZ_LFNT01000112.1"/>
</dbReference>
<dbReference type="AlphaFoldDB" id="A0A0J7YU96"/>
<name>A0A0J7YU96_STRVR</name>
<evidence type="ECO:0000313" key="1">
    <source>
        <dbReference type="EMBL" id="KMS67241.1"/>
    </source>
</evidence>
<reference evidence="1 2" key="1">
    <citation type="submission" date="2015-06" db="EMBL/GenBank/DDBJ databases">
        <authorList>
            <person name="Ju K.-S."/>
            <person name="Doroghazi J.R."/>
            <person name="Metcalf W.W."/>
        </authorList>
    </citation>
    <scope>NUCLEOTIDE SEQUENCE [LARGE SCALE GENOMIC DNA]</scope>
    <source>
        <strain evidence="1 2">NRRL 3414</strain>
    </source>
</reference>
<gene>
    <name evidence="1" type="ORF">ACM01_43560</name>
</gene>
<accession>A0A0J7YU96</accession>
<dbReference type="OrthoDB" id="4318702at2"/>
<evidence type="ECO:0000313" key="2">
    <source>
        <dbReference type="Proteomes" id="UP000037432"/>
    </source>
</evidence>
<dbReference type="EMBL" id="LFNT01000112">
    <property type="protein sequence ID" value="KMS67241.1"/>
    <property type="molecule type" value="Genomic_DNA"/>
</dbReference>
<dbReference type="Proteomes" id="UP000037432">
    <property type="component" value="Unassembled WGS sequence"/>
</dbReference>
<dbReference type="PATRIC" id="fig|1938.3.peg.900"/>
<protein>
    <submittedName>
        <fullName evidence="1">Uncharacterized protein</fullName>
    </submittedName>
</protein>
<organism evidence="1 2">
    <name type="scientific">Streptomyces viridochromogenes</name>
    <dbReference type="NCBI Taxonomy" id="1938"/>
    <lineage>
        <taxon>Bacteria</taxon>
        <taxon>Bacillati</taxon>
        <taxon>Actinomycetota</taxon>
        <taxon>Actinomycetes</taxon>
        <taxon>Kitasatosporales</taxon>
        <taxon>Streptomycetaceae</taxon>
        <taxon>Streptomyces</taxon>
    </lineage>
</organism>
<comment type="caution">
    <text evidence="1">The sequence shown here is derived from an EMBL/GenBank/DDBJ whole genome shotgun (WGS) entry which is preliminary data.</text>
</comment>